<dbReference type="EMBL" id="MU151491">
    <property type="protein sequence ID" value="KAF9443312.1"/>
    <property type="molecule type" value="Genomic_DNA"/>
</dbReference>
<gene>
    <name evidence="1" type="ORF">P691DRAFT_679808</name>
</gene>
<dbReference type="Gene3D" id="1.20.1280.50">
    <property type="match status" value="1"/>
</dbReference>
<sequence length="122" mass="14212">MDVRKQAAASRRRTLNDILSATRSVPAEVLSYIFQRACPLWSHISDEQKFYNQSSKFHLVLRWVSSRWRQVADSTPQLWTTIRLSRMSLGAQHYLELCLQMSGNLPLYLSLTFWRDGNGFGF</sequence>
<proteinExistence type="predicted"/>
<reference evidence="1" key="1">
    <citation type="submission" date="2020-11" db="EMBL/GenBank/DDBJ databases">
        <authorList>
            <consortium name="DOE Joint Genome Institute"/>
            <person name="Ahrendt S."/>
            <person name="Riley R."/>
            <person name="Andreopoulos W."/>
            <person name="Labutti K."/>
            <person name="Pangilinan J."/>
            <person name="Ruiz-Duenas F.J."/>
            <person name="Barrasa J.M."/>
            <person name="Sanchez-Garcia M."/>
            <person name="Camarero S."/>
            <person name="Miyauchi S."/>
            <person name="Serrano A."/>
            <person name="Linde D."/>
            <person name="Babiker R."/>
            <person name="Drula E."/>
            <person name="Ayuso-Fernandez I."/>
            <person name="Pacheco R."/>
            <person name="Padilla G."/>
            <person name="Ferreira P."/>
            <person name="Barriuso J."/>
            <person name="Kellner H."/>
            <person name="Castanera R."/>
            <person name="Alfaro M."/>
            <person name="Ramirez L."/>
            <person name="Pisabarro A.G."/>
            <person name="Kuo A."/>
            <person name="Tritt A."/>
            <person name="Lipzen A."/>
            <person name="He G."/>
            <person name="Yan M."/>
            <person name="Ng V."/>
            <person name="Cullen D."/>
            <person name="Martin F."/>
            <person name="Rosso M.-N."/>
            <person name="Henrissat B."/>
            <person name="Hibbett D."/>
            <person name="Martinez A.T."/>
            <person name="Grigoriev I.V."/>
        </authorList>
    </citation>
    <scope>NUCLEOTIDE SEQUENCE</scope>
    <source>
        <strain evidence="1">MF-IS2</strain>
    </source>
</reference>
<feature type="non-terminal residue" evidence="1">
    <location>
        <position position="122"/>
    </location>
</feature>
<dbReference type="OrthoDB" id="3365698at2759"/>
<organism evidence="1 2">
    <name type="scientific">Macrolepiota fuliginosa MF-IS2</name>
    <dbReference type="NCBI Taxonomy" id="1400762"/>
    <lineage>
        <taxon>Eukaryota</taxon>
        <taxon>Fungi</taxon>
        <taxon>Dikarya</taxon>
        <taxon>Basidiomycota</taxon>
        <taxon>Agaricomycotina</taxon>
        <taxon>Agaricomycetes</taxon>
        <taxon>Agaricomycetidae</taxon>
        <taxon>Agaricales</taxon>
        <taxon>Agaricineae</taxon>
        <taxon>Agaricaceae</taxon>
        <taxon>Macrolepiota</taxon>
    </lineage>
</organism>
<comment type="caution">
    <text evidence="1">The sequence shown here is derived from an EMBL/GenBank/DDBJ whole genome shotgun (WGS) entry which is preliminary data.</text>
</comment>
<evidence type="ECO:0000313" key="2">
    <source>
        <dbReference type="Proteomes" id="UP000807342"/>
    </source>
</evidence>
<evidence type="ECO:0000313" key="1">
    <source>
        <dbReference type="EMBL" id="KAF9443312.1"/>
    </source>
</evidence>
<accession>A0A9P5X2T1</accession>
<protein>
    <recommendedName>
        <fullName evidence="3">F-box domain-containing protein</fullName>
    </recommendedName>
</protein>
<dbReference type="AlphaFoldDB" id="A0A9P5X2T1"/>
<dbReference type="Proteomes" id="UP000807342">
    <property type="component" value="Unassembled WGS sequence"/>
</dbReference>
<evidence type="ECO:0008006" key="3">
    <source>
        <dbReference type="Google" id="ProtNLM"/>
    </source>
</evidence>
<keyword evidence="2" id="KW-1185">Reference proteome</keyword>
<name>A0A9P5X2T1_9AGAR</name>